<name>A0A1L9TND4_9EURO</name>
<evidence type="ECO:0000313" key="2">
    <source>
        <dbReference type="EMBL" id="OJJ60930.1"/>
    </source>
</evidence>
<dbReference type="InterPro" id="IPR014710">
    <property type="entry name" value="RmlC-like_jellyroll"/>
</dbReference>
<dbReference type="SUPFAM" id="SSF51182">
    <property type="entry name" value="RmlC-like cupins"/>
    <property type="match status" value="1"/>
</dbReference>
<accession>A0A1L9TND4</accession>
<keyword evidence="3" id="KW-1185">Reference proteome</keyword>
<dbReference type="OrthoDB" id="2446447at2759"/>
<feature type="domain" description="Cupin type-1" evidence="1">
    <location>
        <begin position="68"/>
        <end position="130"/>
    </location>
</feature>
<dbReference type="PANTHER" id="PTHR36448:SF3">
    <property type="entry name" value="CUPIN TYPE-2 DOMAIN-CONTAINING PROTEIN"/>
    <property type="match status" value="1"/>
</dbReference>
<evidence type="ECO:0000259" key="1">
    <source>
        <dbReference type="Pfam" id="PF00190"/>
    </source>
</evidence>
<dbReference type="InterPro" id="IPR047121">
    <property type="entry name" value="YjiB-like"/>
</dbReference>
<sequence length="225" mass="24964">MGIEVRQYHLFPTNLIPNSPRPLLHYRNVLTKKPGASHCDPGEVWDMFTKNEWNVQWIFRYSDTQVSHYHSKAHECMAVLSGTATIRFGVGDTSPDMVENTYGSAWEEGGVTLDAEAGDVFIIPAGVAHKTHKARPEAEFKLMTPGSGHGIEADDPKKALSEIKLDGFTMMGAYSGGEWDFVATGGDFERVWSVPKPKYDPVFGDNEDGLCRRWSGSNTQPRASL</sequence>
<reference evidence="3" key="1">
    <citation type="journal article" date="2017" name="Genome Biol.">
        <title>Comparative genomics reveals high biological diversity and specific adaptations in the industrially and medically important fungal genus Aspergillus.</title>
        <authorList>
            <person name="de Vries R.P."/>
            <person name="Riley R."/>
            <person name="Wiebenga A."/>
            <person name="Aguilar-Osorio G."/>
            <person name="Amillis S."/>
            <person name="Uchima C.A."/>
            <person name="Anderluh G."/>
            <person name="Asadollahi M."/>
            <person name="Askin M."/>
            <person name="Barry K."/>
            <person name="Battaglia E."/>
            <person name="Bayram O."/>
            <person name="Benocci T."/>
            <person name="Braus-Stromeyer S.A."/>
            <person name="Caldana C."/>
            <person name="Canovas D."/>
            <person name="Cerqueira G.C."/>
            <person name="Chen F."/>
            <person name="Chen W."/>
            <person name="Choi C."/>
            <person name="Clum A."/>
            <person name="Dos Santos R.A."/>
            <person name="Damasio A.R."/>
            <person name="Diallinas G."/>
            <person name="Emri T."/>
            <person name="Fekete E."/>
            <person name="Flipphi M."/>
            <person name="Freyberg S."/>
            <person name="Gallo A."/>
            <person name="Gournas C."/>
            <person name="Habgood R."/>
            <person name="Hainaut M."/>
            <person name="Harispe M.L."/>
            <person name="Henrissat B."/>
            <person name="Hilden K.S."/>
            <person name="Hope R."/>
            <person name="Hossain A."/>
            <person name="Karabika E."/>
            <person name="Karaffa L."/>
            <person name="Karanyi Z."/>
            <person name="Krasevec N."/>
            <person name="Kuo A."/>
            <person name="Kusch H."/>
            <person name="LaButti K."/>
            <person name="Lagendijk E.L."/>
            <person name="Lapidus A."/>
            <person name="Levasseur A."/>
            <person name="Lindquist E."/>
            <person name="Lipzen A."/>
            <person name="Logrieco A.F."/>
            <person name="MacCabe A."/>
            <person name="Maekelae M.R."/>
            <person name="Malavazi I."/>
            <person name="Melin P."/>
            <person name="Meyer V."/>
            <person name="Mielnichuk N."/>
            <person name="Miskei M."/>
            <person name="Molnar A.P."/>
            <person name="Mule G."/>
            <person name="Ngan C.Y."/>
            <person name="Orejas M."/>
            <person name="Orosz E."/>
            <person name="Ouedraogo J.P."/>
            <person name="Overkamp K.M."/>
            <person name="Park H.-S."/>
            <person name="Perrone G."/>
            <person name="Piumi F."/>
            <person name="Punt P.J."/>
            <person name="Ram A.F."/>
            <person name="Ramon A."/>
            <person name="Rauscher S."/>
            <person name="Record E."/>
            <person name="Riano-Pachon D.M."/>
            <person name="Robert V."/>
            <person name="Roehrig J."/>
            <person name="Ruller R."/>
            <person name="Salamov A."/>
            <person name="Salih N.S."/>
            <person name="Samson R.A."/>
            <person name="Sandor E."/>
            <person name="Sanguinetti M."/>
            <person name="Schuetze T."/>
            <person name="Sepcic K."/>
            <person name="Shelest E."/>
            <person name="Sherlock G."/>
            <person name="Sophianopoulou V."/>
            <person name="Squina F.M."/>
            <person name="Sun H."/>
            <person name="Susca A."/>
            <person name="Todd R.B."/>
            <person name="Tsang A."/>
            <person name="Unkles S.E."/>
            <person name="van de Wiele N."/>
            <person name="van Rossen-Uffink D."/>
            <person name="Oliveira J.V."/>
            <person name="Vesth T.C."/>
            <person name="Visser J."/>
            <person name="Yu J.-H."/>
            <person name="Zhou M."/>
            <person name="Andersen M.R."/>
            <person name="Archer D.B."/>
            <person name="Baker S.E."/>
            <person name="Benoit I."/>
            <person name="Brakhage A.A."/>
            <person name="Braus G.H."/>
            <person name="Fischer R."/>
            <person name="Frisvad J.C."/>
            <person name="Goldman G.H."/>
            <person name="Houbraken J."/>
            <person name="Oakley B."/>
            <person name="Pocsi I."/>
            <person name="Scazzocchio C."/>
            <person name="Seiboth B."/>
            <person name="vanKuyk P.A."/>
            <person name="Wortman J."/>
            <person name="Dyer P.S."/>
            <person name="Grigoriev I.V."/>
        </authorList>
    </citation>
    <scope>NUCLEOTIDE SEQUENCE [LARGE SCALE GENOMIC DNA]</scope>
    <source>
        <strain evidence="3">CBS 593.65</strain>
    </source>
</reference>
<dbReference type="VEuPathDB" id="FungiDB:ASPSYDRAFT_42750"/>
<proteinExistence type="predicted"/>
<protein>
    <recommendedName>
        <fullName evidence="1">Cupin type-1 domain-containing protein</fullName>
    </recommendedName>
</protein>
<dbReference type="GeneID" id="63762589"/>
<organism evidence="2 3">
    <name type="scientific">Aspergillus sydowii CBS 593.65</name>
    <dbReference type="NCBI Taxonomy" id="1036612"/>
    <lineage>
        <taxon>Eukaryota</taxon>
        <taxon>Fungi</taxon>
        <taxon>Dikarya</taxon>
        <taxon>Ascomycota</taxon>
        <taxon>Pezizomycotina</taxon>
        <taxon>Eurotiomycetes</taxon>
        <taxon>Eurotiomycetidae</taxon>
        <taxon>Eurotiales</taxon>
        <taxon>Aspergillaceae</taxon>
        <taxon>Aspergillus</taxon>
        <taxon>Aspergillus subgen. Nidulantes</taxon>
    </lineage>
</organism>
<gene>
    <name evidence="2" type="ORF">ASPSYDRAFT_42750</name>
</gene>
<dbReference type="AlphaFoldDB" id="A0A1L9TND4"/>
<dbReference type="CDD" id="cd02219">
    <property type="entry name" value="cupin_YjlB-like"/>
    <property type="match status" value="1"/>
</dbReference>
<evidence type="ECO:0000313" key="3">
    <source>
        <dbReference type="Proteomes" id="UP000184356"/>
    </source>
</evidence>
<dbReference type="EMBL" id="KV878584">
    <property type="protein sequence ID" value="OJJ60930.1"/>
    <property type="molecule type" value="Genomic_DNA"/>
</dbReference>
<dbReference type="Pfam" id="PF00190">
    <property type="entry name" value="Cupin_1"/>
    <property type="match status" value="1"/>
</dbReference>
<dbReference type="InterPro" id="IPR011051">
    <property type="entry name" value="RmlC_Cupin_sf"/>
</dbReference>
<dbReference type="PANTHER" id="PTHR36448">
    <property type="entry name" value="BLR7373 PROTEIN"/>
    <property type="match status" value="1"/>
</dbReference>
<dbReference type="InterPro" id="IPR006045">
    <property type="entry name" value="Cupin_1"/>
</dbReference>
<dbReference type="RefSeq" id="XP_040704736.1">
    <property type="nucleotide sequence ID" value="XM_040846516.1"/>
</dbReference>
<dbReference type="Gene3D" id="2.60.120.10">
    <property type="entry name" value="Jelly Rolls"/>
    <property type="match status" value="1"/>
</dbReference>
<dbReference type="Proteomes" id="UP000184356">
    <property type="component" value="Unassembled WGS sequence"/>
</dbReference>